<comment type="catalytic activity">
    <reaction evidence="11">
        <text>ATP + H2O = ADP + phosphate + H(+)</text>
        <dbReference type="Rhea" id="RHEA:13065"/>
        <dbReference type="ChEBI" id="CHEBI:15377"/>
        <dbReference type="ChEBI" id="CHEBI:15378"/>
        <dbReference type="ChEBI" id="CHEBI:30616"/>
        <dbReference type="ChEBI" id="CHEBI:43474"/>
        <dbReference type="ChEBI" id="CHEBI:456216"/>
        <dbReference type="EC" id="3.6.4.13"/>
    </reaction>
</comment>
<dbReference type="EC" id="3.6.4.13" evidence="4"/>
<evidence type="ECO:0000313" key="14">
    <source>
        <dbReference type="EMBL" id="KAL3787795.1"/>
    </source>
</evidence>
<reference evidence="14 15" key="1">
    <citation type="submission" date="2024-10" db="EMBL/GenBank/DDBJ databases">
        <title>Updated reference genomes for cyclostephanoid diatoms.</title>
        <authorList>
            <person name="Roberts W.R."/>
            <person name="Alverson A.J."/>
        </authorList>
    </citation>
    <scope>NUCLEOTIDE SEQUENCE [LARGE SCALE GENOMIC DNA]</scope>
    <source>
        <strain evidence="14 15">AJA010-31</strain>
    </source>
</reference>
<keyword evidence="5" id="KW-0547">Nucleotide-binding</keyword>
<keyword evidence="10" id="KW-0496">Mitochondrion</keyword>
<dbReference type="GO" id="GO:0005739">
    <property type="term" value="C:mitochondrion"/>
    <property type="evidence" value="ECO:0007669"/>
    <property type="project" value="UniProtKB-SubCell"/>
</dbReference>
<evidence type="ECO:0000256" key="11">
    <source>
        <dbReference type="ARBA" id="ARBA00047984"/>
    </source>
</evidence>
<dbReference type="SUPFAM" id="SSF52540">
    <property type="entry name" value="P-loop containing nucleoside triphosphate hydrolases"/>
    <property type="match status" value="1"/>
</dbReference>
<keyword evidence="8" id="KW-0067">ATP-binding</keyword>
<comment type="caution">
    <text evidence="14">The sequence shown here is derived from an EMBL/GenBank/DDBJ whole genome shotgun (WGS) entry which is preliminary data.</text>
</comment>
<evidence type="ECO:0000256" key="7">
    <source>
        <dbReference type="ARBA" id="ARBA00022806"/>
    </source>
</evidence>
<evidence type="ECO:0000256" key="3">
    <source>
        <dbReference type="ARBA" id="ARBA00004173"/>
    </source>
</evidence>
<keyword evidence="6" id="KW-0378">Hydrolase</keyword>
<evidence type="ECO:0000259" key="13">
    <source>
        <dbReference type="PROSITE" id="PS51194"/>
    </source>
</evidence>
<dbReference type="Pfam" id="PF22527">
    <property type="entry name" value="DEXQc_Suv3"/>
    <property type="match status" value="1"/>
</dbReference>
<proteinExistence type="predicted"/>
<evidence type="ECO:0000256" key="8">
    <source>
        <dbReference type="ARBA" id="ARBA00022840"/>
    </source>
</evidence>
<comment type="cofactor">
    <cofactor evidence="2">
        <name>Mg(2+)</name>
        <dbReference type="ChEBI" id="CHEBI:18420"/>
    </cofactor>
</comment>
<dbReference type="Pfam" id="PF12513">
    <property type="entry name" value="SUV3_C"/>
    <property type="match status" value="1"/>
</dbReference>
<dbReference type="Gene3D" id="1.20.58.1080">
    <property type="match status" value="1"/>
</dbReference>
<dbReference type="InterPro" id="IPR022192">
    <property type="entry name" value="SUV3_C"/>
</dbReference>
<dbReference type="CDD" id="cd18805">
    <property type="entry name" value="SF2_C_suv3"/>
    <property type="match status" value="1"/>
</dbReference>
<dbReference type="PANTHER" id="PTHR12131:SF1">
    <property type="entry name" value="ATP-DEPENDENT RNA HELICASE SUPV3L1, MITOCHONDRIAL-RELATED"/>
    <property type="match status" value="1"/>
</dbReference>
<dbReference type="InterPro" id="IPR027417">
    <property type="entry name" value="P-loop_NTPase"/>
</dbReference>
<evidence type="ECO:0000256" key="10">
    <source>
        <dbReference type="ARBA" id="ARBA00023128"/>
    </source>
</evidence>
<comment type="subcellular location">
    <subcellularLocation>
        <location evidence="3">Mitochondrion</location>
    </subcellularLocation>
</comment>
<accession>A0ABD3PHZ6</accession>
<dbReference type="Gene3D" id="3.40.50.300">
    <property type="entry name" value="P-loop containing nucleotide triphosphate hydrolases"/>
    <property type="match status" value="2"/>
</dbReference>
<evidence type="ECO:0000256" key="6">
    <source>
        <dbReference type="ARBA" id="ARBA00022801"/>
    </source>
</evidence>
<dbReference type="Pfam" id="PF00271">
    <property type="entry name" value="Helicase_C"/>
    <property type="match status" value="1"/>
</dbReference>
<dbReference type="FunFam" id="3.40.50.300:FF:000269">
    <property type="entry name" value="ATP-dependent RNA helicase SUPV3L1, mitochondrial"/>
    <property type="match status" value="1"/>
</dbReference>
<name>A0ABD3PHZ6_9STRA</name>
<sequence length="914" mass="104458">MRSLIQRRTIKLSLRRATKAQKVRSKCNPQPSIPLFTSFGSISSHQQQQHVNIRCALFSSIPQRNENELNITYNDADEYIPDDETTDELVTSTNELTKDERRKIHQEKYEAAKHRKELARRKLLSEEWMRLFASSEELFRATLRELKVDIKSQSGSDVCSSALADYRSFYLDSLNSFGAALAEQDAESDVSLTSFRSVDAFGESLFGYPAFGSMFRAMGERLNAREELETLLKKNQERYDKAIKDLEEEKTFLSPVNGDKISDVDSSVISNIMDFDELERIESDMNASLMKAVQSSPKEILKQQNKVENAKLLVNSLMKRIDKVQKEIDDVKFPMSHEEYKDATDRLVRVSSQIIPDLAKFITSRHSDFEKYRQLEQHTDLTKPHEWYPHSRLEKRKIIFHAGPPNSGKTYNALKRLKQAQKGMYLAPLRLLAAECYENLTSDGVYCSLITGQEQRDVPFSTHRSSTVELADLEQDYDVVVIDEIQMICDSFRGYAWTRALMGVRCKEIHLAGGLEARVIVAKIARMCGDDFELKTYERFGQLKVQERSLASSSTERGSYSKVQPGDCIVAFTRPDIFAIKREIEKTTSYKCCVIYGTLPPLIRAEQARLFNDPNSEYKILVASDAIGMGLNLSIKRVIFNSLFKHNGEQIVQLDHSLVKQIAGRAGRRNSPYPHGEVTCRDPADMKHLRECMSTEIASIEKNILLTATIPYASQAGLIPTPSHIRLFEDLLNQYGLNKHNSLHETLQKFSDMATVQGDFFMCRKRALEVVSKWLKDIDGMSTADKFSLCMSPVKESCNRSRGVLMRYVEKHSVGKSPGIHRSMRPKEAKTFHGLSELCSIYAELDLFLWLQSKLPSSAVEEARALKMKEETIEMINKALTDADKLSLEKFDYVFRDNSWRKMWAQSRRESNGQ</sequence>
<keyword evidence="7" id="KW-0347">Helicase</keyword>
<evidence type="ECO:0000313" key="15">
    <source>
        <dbReference type="Proteomes" id="UP001530400"/>
    </source>
</evidence>
<dbReference type="FunFam" id="3.40.50.300:FF:000957">
    <property type="entry name" value="ATP-dependent RNA helicase SUV3L, mitochondrial"/>
    <property type="match status" value="1"/>
</dbReference>
<evidence type="ECO:0000256" key="1">
    <source>
        <dbReference type="ARBA" id="ARBA00001936"/>
    </source>
</evidence>
<dbReference type="SMART" id="SM00490">
    <property type="entry name" value="HELICc"/>
    <property type="match status" value="1"/>
</dbReference>
<dbReference type="InterPro" id="IPR055206">
    <property type="entry name" value="DEXQc_SUV3"/>
</dbReference>
<evidence type="ECO:0000256" key="5">
    <source>
        <dbReference type="ARBA" id="ARBA00022741"/>
    </source>
</evidence>
<dbReference type="AlphaFoldDB" id="A0ABD3PHZ6"/>
<evidence type="ECO:0000256" key="12">
    <source>
        <dbReference type="SAM" id="Coils"/>
    </source>
</evidence>
<keyword evidence="9" id="KW-0809">Transit peptide</keyword>
<dbReference type="GO" id="GO:0005524">
    <property type="term" value="F:ATP binding"/>
    <property type="evidence" value="ECO:0007669"/>
    <property type="project" value="UniProtKB-KW"/>
</dbReference>
<dbReference type="Proteomes" id="UP001530400">
    <property type="component" value="Unassembled WGS sequence"/>
</dbReference>
<comment type="cofactor">
    <cofactor evidence="1">
        <name>Mn(2+)</name>
        <dbReference type="ChEBI" id="CHEBI:29035"/>
    </cofactor>
</comment>
<dbReference type="GO" id="GO:0016787">
    <property type="term" value="F:hydrolase activity"/>
    <property type="evidence" value="ECO:0007669"/>
    <property type="project" value="UniProtKB-KW"/>
</dbReference>
<keyword evidence="15" id="KW-1185">Reference proteome</keyword>
<protein>
    <recommendedName>
        <fullName evidence="4">RNA helicase</fullName>
        <ecNumber evidence="4">3.6.4.13</ecNumber>
    </recommendedName>
</protein>
<dbReference type="InterPro" id="IPR044774">
    <property type="entry name" value="Suv3_DEXQc"/>
</dbReference>
<dbReference type="Gene3D" id="1.20.272.40">
    <property type="match status" value="1"/>
</dbReference>
<feature type="coiled-coil region" evidence="12">
    <location>
        <begin position="300"/>
        <end position="327"/>
    </location>
</feature>
<dbReference type="EMBL" id="JALLPJ020000596">
    <property type="protein sequence ID" value="KAL3787795.1"/>
    <property type="molecule type" value="Genomic_DNA"/>
</dbReference>
<dbReference type="Pfam" id="PF18147">
    <property type="entry name" value="Suv3_C_1"/>
    <property type="match status" value="1"/>
</dbReference>
<dbReference type="PROSITE" id="PS51194">
    <property type="entry name" value="HELICASE_CTER"/>
    <property type="match status" value="1"/>
</dbReference>
<dbReference type="InterPro" id="IPR001650">
    <property type="entry name" value="Helicase_C-like"/>
</dbReference>
<keyword evidence="12" id="KW-0175">Coiled coil</keyword>
<dbReference type="PANTHER" id="PTHR12131">
    <property type="entry name" value="ATP-DEPENDENT RNA AND DNA HELICASE"/>
    <property type="match status" value="1"/>
</dbReference>
<evidence type="ECO:0000256" key="2">
    <source>
        <dbReference type="ARBA" id="ARBA00001946"/>
    </source>
</evidence>
<dbReference type="InterPro" id="IPR050699">
    <property type="entry name" value="RNA-DNA_Helicase"/>
</dbReference>
<evidence type="ECO:0000256" key="9">
    <source>
        <dbReference type="ARBA" id="ARBA00022946"/>
    </source>
</evidence>
<dbReference type="CDD" id="cd17913">
    <property type="entry name" value="DEXQc_Suv3"/>
    <property type="match status" value="1"/>
</dbReference>
<dbReference type="GO" id="GO:0003724">
    <property type="term" value="F:RNA helicase activity"/>
    <property type="evidence" value="ECO:0007669"/>
    <property type="project" value="UniProtKB-EC"/>
</dbReference>
<feature type="domain" description="Helicase C-terminal" evidence="13">
    <location>
        <begin position="555"/>
        <end position="708"/>
    </location>
</feature>
<dbReference type="InterPro" id="IPR041082">
    <property type="entry name" value="Suv3_C_1"/>
</dbReference>
<organism evidence="14 15">
    <name type="scientific">Cyclotella atomus</name>
    <dbReference type="NCBI Taxonomy" id="382360"/>
    <lineage>
        <taxon>Eukaryota</taxon>
        <taxon>Sar</taxon>
        <taxon>Stramenopiles</taxon>
        <taxon>Ochrophyta</taxon>
        <taxon>Bacillariophyta</taxon>
        <taxon>Coscinodiscophyceae</taxon>
        <taxon>Thalassiosirophycidae</taxon>
        <taxon>Stephanodiscales</taxon>
        <taxon>Stephanodiscaceae</taxon>
        <taxon>Cyclotella</taxon>
    </lineage>
</organism>
<gene>
    <name evidence="14" type="ORF">ACHAWO_004582</name>
</gene>
<evidence type="ECO:0000256" key="4">
    <source>
        <dbReference type="ARBA" id="ARBA00012552"/>
    </source>
</evidence>